<accession>A0ABN5LQQ7</accession>
<feature type="chain" id="PRO_5045272327" description="Carboxypeptidase regulatory-like domain-containing protein" evidence="1">
    <location>
        <begin position="25"/>
        <end position="866"/>
    </location>
</feature>
<reference evidence="2 3" key="1">
    <citation type="submission" date="2018-05" db="EMBL/GenBank/DDBJ databases">
        <title>Chitinophaga sp. nov., isolated from rhizosphere soil of Alhagi.</title>
        <authorList>
            <person name="Liu Y."/>
        </authorList>
    </citation>
    <scope>NUCLEOTIDE SEQUENCE [LARGE SCALE GENOMIC DNA]</scope>
    <source>
        <strain evidence="2 3">T22</strain>
    </source>
</reference>
<evidence type="ECO:0000313" key="3">
    <source>
        <dbReference type="Proteomes" id="UP000246099"/>
    </source>
</evidence>
<dbReference type="RefSeq" id="WP_119077647.1">
    <property type="nucleotide sequence ID" value="NZ_CP029600.1"/>
</dbReference>
<organism evidence="2 3">
    <name type="scientific">Chitinophaga alhagiae</name>
    <dbReference type="NCBI Taxonomy" id="2203219"/>
    <lineage>
        <taxon>Bacteria</taxon>
        <taxon>Pseudomonadati</taxon>
        <taxon>Bacteroidota</taxon>
        <taxon>Chitinophagia</taxon>
        <taxon>Chitinophagales</taxon>
        <taxon>Chitinophagaceae</taxon>
        <taxon>Chitinophaga</taxon>
    </lineage>
</organism>
<name>A0ABN5LQQ7_9BACT</name>
<protein>
    <recommendedName>
        <fullName evidence="4">Carboxypeptidase regulatory-like domain-containing protein</fullName>
    </recommendedName>
</protein>
<dbReference type="EMBL" id="CP029600">
    <property type="protein sequence ID" value="AWO01434.1"/>
    <property type="molecule type" value="Genomic_DNA"/>
</dbReference>
<dbReference type="Proteomes" id="UP000246099">
    <property type="component" value="Chromosome"/>
</dbReference>
<keyword evidence="3" id="KW-1185">Reference proteome</keyword>
<proteinExistence type="predicted"/>
<evidence type="ECO:0008006" key="4">
    <source>
        <dbReference type="Google" id="ProtNLM"/>
    </source>
</evidence>
<evidence type="ECO:0000256" key="1">
    <source>
        <dbReference type="SAM" id="SignalP"/>
    </source>
</evidence>
<feature type="signal peptide" evidence="1">
    <location>
        <begin position="1"/>
        <end position="24"/>
    </location>
</feature>
<evidence type="ECO:0000313" key="2">
    <source>
        <dbReference type="EMBL" id="AWO01434.1"/>
    </source>
</evidence>
<gene>
    <name evidence="2" type="ORF">DLD77_06880</name>
</gene>
<sequence>MLRTYCKTAAGLLLALLLPIAGMAEDEPAYDAITIQLTVKQVGNMDVMAVITGQELYLPVSDVFNFLKIKNTLSADMNTVSGFWVTPEAPFVIDKSRHRISYRQQVFDLPPGDMMVVENSLYLKSHLFGKIFGLPCSFSFRNLSAVMDATPDLPVIREMKQEMMRRNLRQLRQEPEADTTITRNDPFFRFGMADWEAVVTRPGEGPVGTRLNLSLGATLAGGEATVALNYQNNTPFSSARQYFSWRYVNNDNSLVRQVRAGHIAPQAVSTILDPVVGIQVTNTPTLYRRSFGTYTVSQFTEPDWIVELYVNNVIVDYTRADATGFFTFDIPLMYGNSLIQLRFYGPWGEERSSVQNIVIPFNLVPQRELEYTVSAGVLTDTLNSLFARANFNYGLGRQITVGGGMEYLSSVFSDKGMPFLNTTFKPFNNMLVSAEYMHDVRSKAVASYRLPSDLQAELNYTRYAKGQRAINNRALEERKAIVSMPLRTQRYVVFSRLTFSEIIAPRVLYPTATKYRNIPKTKYTSSDLMLSASFRRFSTNFTTTGLFIAENDPYMYSLLSLAYRLPARFTFKPQAQYQYNDGRFITMRLEMEKQLAGRGFINIAYEKNFYTQSNNVMLGVSFDLSFMRAAFAAARSNNTTTLMQSAGGSLIYDNKSSHVTLRNRPAVGTGAISILPYLDLNGNNRRDRGEPRVTGLKPRINGGRLMKEARDTVTRVFDLEAYRNYYLELDDSGLENIAWQLKKKTMNVAVAPNQVKLVEVPIAVKGEASGMVYLLKNGKQAGLGRIIVSFYDSNGMLAGKTVTEPDGFFSYLGLAPGAYTARIDDQQLEKLRMVSATGEAPFTIAASTQGAVADGLVFRLKQEVEK</sequence>
<keyword evidence="1" id="KW-0732">Signal</keyword>